<dbReference type="EMBL" id="LAZR01000425">
    <property type="protein sequence ID" value="KKN69476.1"/>
    <property type="molecule type" value="Genomic_DNA"/>
</dbReference>
<evidence type="ECO:0000313" key="4">
    <source>
        <dbReference type="EMBL" id="KKN69476.1"/>
    </source>
</evidence>
<protein>
    <recommendedName>
        <fullName evidence="3">Tetrapyrrole biosynthesis uroporphyrinogen III synthase domain-containing protein</fullName>
    </recommendedName>
</protein>
<dbReference type="Pfam" id="PF02602">
    <property type="entry name" value="HEM4"/>
    <property type="match status" value="1"/>
</dbReference>
<dbReference type="InterPro" id="IPR007470">
    <property type="entry name" value="HemX"/>
</dbReference>
<organism evidence="4">
    <name type="scientific">marine sediment metagenome</name>
    <dbReference type="NCBI Taxonomy" id="412755"/>
    <lineage>
        <taxon>unclassified sequences</taxon>
        <taxon>metagenomes</taxon>
        <taxon>ecological metagenomes</taxon>
    </lineage>
</organism>
<sequence>MTHILITRPEGKGAALAQQLEQAGYQASLFPVLKITHLTPSSTELSPLLNADKIIFISQDAVSALSQLKPDINTKAQFYAVGQQTADIIYEQFGVRAAVPKQYDSEGLLALKSLAEVDGSNIVLVKGQGGRPELAKTLKERGAFLNNCIVYKREPIESITPNWTDHWKSQNVHGIVITSNAAVDAIFKSLTAHQLQWLQQCRFYVASERIAAYLKLQQVSSANIHIAAGASDNAMFTCINQQGSNMSEQSKPVTAEKATPTIANKASAKSAKQEPAAAKNTANKNKQKVSKVAVLALLISLIVASGVGYEFYQKLNAGKAQNLAANELSEQNKSLAQELQALKSAQSNLQQALFNSEKKVAAALSESATQNRQELKAALQKAQQQGSSLNPQEVTSLQRMAEFKLWAEKDYQGTSAVLKRLDALLSEHPGTVEVRQAIMKDIQTLDSLKPIATEAIYLQLNSVLTSIDNLVFNAVNLPEEAAAIDENALSDDVSDWQQNLSNSWNKIVDSFITIRQHEGVSIEPLLTDQERHLINQRIKLNITQAQDALMSKQASIFFSALSEAKRLVGEYFKQDDDTTKTVLKALSKLEKEQLNFNPKVTLNSTQKVKEWAQ</sequence>
<feature type="domain" description="Tetrapyrrole biosynthesis uroporphyrinogen III synthase" evidence="3">
    <location>
        <begin position="15"/>
        <end position="221"/>
    </location>
</feature>
<evidence type="ECO:0000256" key="1">
    <source>
        <dbReference type="SAM" id="Coils"/>
    </source>
</evidence>
<dbReference type="SUPFAM" id="SSF69618">
    <property type="entry name" value="HemD-like"/>
    <property type="match status" value="1"/>
</dbReference>
<proteinExistence type="predicted"/>
<gene>
    <name evidence="4" type="ORF">LCGC14_0440430</name>
</gene>
<dbReference type="InterPro" id="IPR036108">
    <property type="entry name" value="4pyrrol_syn_uPrphyn_synt_sf"/>
</dbReference>
<feature type="region of interest" description="Disordered" evidence="2">
    <location>
        <begin position="263"/>
        <end position="283"/>
    </location>
</feature>
<evidence type="ECO:0000259" key="3">
    <source>
        <dbReference type="Pfam" id="PF02602"/>
    </source>
</evidence>
<dbReference type="GO" id="GO:0033014">
    <property type="term" value="P:tetrapyrrole biosynthetic process"/>
    <property type="evidence" value="ECO:0007669"/>
    <property type="project" value="InterPro"/>
</dbReference>
<dbReference type="AlphaFoldDB" id="A0A0F9V7H6"/>
<name>A0A0F9V7H6_9ZZZZ</name>
<dbReference type="PANTHER" id="PTHR38043">
    <property type="entry name" value="PROTEIN HEMX"/>
    <property type="match status" value="1"/>
</dbReference>
<evidence type="ECO:0000256" key="2">
    <source>
        <dbReference type="SAM" id="MobiDB-lite"/>
    </source>
</evidence>
<dbReference type="CDD" id="cd06578">
    <property type="entry name" value="HemD"/>
    <property type="match status" value="1"/>
</dbReference>
<reference evidence="4" key="1">
    <citation type="journal article" date="2015" name="Nature">
        <title>Complex archaea that bridge the gap between prokaryotes and eukaryotes.</title>
        <authorList>
            <person name="Spang A."/>
            <person name="Saw J.H."/>
            <person name="Jorgensen S.L."/>
            <person name="Zaremba-Niedzwiedzka K."/>
            <person name="Martijn J."/>
            <person name="Lind A.E."/>
            <person name="van Eijk R."/>
            <person name="Schleper C."/>
            <person name="Guy L."/>
            <person name="Ettema T.J."/>
        </authorList>
    </citation>
    <scope>NUCLEOTIDE SEQUENCE</scope>
</reference>
<comment type="caution">
    <text evidence="4">The sequence shown here is derived from an EMBL/GenBank/DDBJ whole genome shotgun (WGS) entry which is preliminary data.</text>
</comment>
<dbReference type="Pfam" id="PF04375">
    <property type="entry name" value="HemX"/>
    <property type="match status" value="1"/>
</dbReference>
<dbReference type="Gene3D" id="3.40.50.10090">
    <property type="match status" value="2"/>
</dbReference>
<dbReference type="InterPro" id="IPR003754">
    <property type="entry name" value="4pyrrol_synth_uPrphyn_synth"/>
</dbReference>
<keyword evidence="1" id="KW-0175">Coiled coil</keyword>
<dbReference type="GO" id="GO:0004852">
    <property type="term" value="F:uroporphyrinogen-III synthase activity"/>
    <property type="evidence" value="ECO:0007669"/>
    <property type="project" value="InterPro"/>
</dbReference>
<dbReference type="PANTHER" id="PTHR38043:SF1">
    <property type="entry name" value="PROTEIN HEMX"/>
    <property type="match status" value="1"/>
</dbReference>
<feature type="coiled-coil region" evidence="1">
    <location>
        <begin position="325"/>
        <end position="385"/>
    </location>
</feature>
<accession>A0A0F9V7H6</accession>